<name>A0ABS8RIY3_DATST</name>
<comment type="caution">
    <text evidence="1">The sequence shown here is derived from an EMBL/GenBank/DDBJ whole genome shotgun (WGS) entry which is preliminary data.</text>
</comment>
<reference evidence="1 2" key="1">
    <citation type="journal article" date="2021" name="BMC Genomics">
        <title>Datura genome reveals duplications of psychoactive alkaloid biosynthetic genes and high mutation rate following tissue culture.</title>
        <authorList>
            <person name="Rajewski A."/>
            <person name="Carter-House D."/>
            <person name="Stajich J."/>
            <person name="Litt A."/>
        </authorList>
    </citation>
    <scope>NUCLEOTIDE SEQUENCE [LARGE SCALE GENOMIC DNA]</scope>
    <source>
        <strain evidence="1">AR-01</strain>
    </source>
</reference>
<sequence length="176" mass="19709">MPQRQEAAMRLAADSMAAKSGADLTRDCTEMGFSSSPMLLNMPNYISDNNPMGLMSDFATTTNNTDTSIEDDGMSVIFADSNNLWNPGESASRINGPAVPGYQPLSSCLPIHHDHKIPEEEKQRKRKSYELINANELDESQSHNHLRIIITRGATIKLLGNEFQSIQIRFVNRRLW</sequence>
<proteinExistence type="predicted"/>
<dbReference type="EMBL" id="JACEIK010000021">
    <property type="protein sequence ID" value="MCD7446779.1"/>
    <property type="molecule type" value="Genomic_DNA"/>
</dbReference>
<evidence type="ECO:0000313" key="1">
    <source>
        <dbReference type="EMBL" id="MCD7446779.1"/>
    </source>
</evidence>
<gene>
    <name evidence="1" type="ORF">HAX54_016872</name>
</gene>
<dbReference type="Proteomes" id="UP000823775">
    <property type="component" value="Unassembled WGS sequence"/>
</dbReference>
<organism evidence="1 2">
    <name type="scientific">Datura stramonium</name>
    <name type="common">Jimsonweed</name>
    <name type="synonym">Common thornapple</name>
    <dbReference type="NCBI Taxonomy" id="4076"/>
    <lineage>
        <taxon>Eukaryota</taxon>
        <taxon>Viridiplantae</taxon>
        <taxon>Streptophyta</taxon>
        <taxon>Embryophyta</taxon>
        <taxon>Tracheophyta</taxon>
        <taxon>Spermatophyta</taxon>
        <taxon>Magnoliopsida</taxon>
        <taxon>eudicotyledons</taxon>
        <taxon>Gunneridae</taxon>
        <taxon>Pentapetalae</taxon>
        <taxon>asterids</taxon>
        <taxon>lamiids</taxon>
        <taxon>Solanales</taxon>
        <taxon>Solanaceae</taxon>
        <taxon>Solanoideae</taxon>
        <taxon>Datureae</taxon>
        <taxon>Datura</taxon>
    </lineage>
</organism>
<evidence type="ECO:0000313" key="2">
    <source>
        <dbReference type="Proteomes" id="UP000823775"/>
    </source>
</evidence>
<protein>
    <submittedName>
        <fullName evidence="1">Uncharacterized protein</fullName>
    </submittedName>
</protein>
<accession>A0ABS8RIY3</accession>
<keyword evidence="2" id="KW-1185">Reference proteome</keyword>